<dbReference type="PANTHER" id="PTHR42840">
    <property type="entry name" value="NAD(P)-BINDING ROSSMANN-FOLD SUPERFAMILY PROTEIN-RELATED"/>
    <property type="match status" value="1"/>
</dbReference>
<dbReference type="PANTHER" id="PTHR42840:SF5">
    <property type="entry name" value="NAD(P)-BINDING ROSSMANN-FOLD SUPERFAMILY PROTEIN"/>
    <property type="match status" value="1"/>
</dbReference>
<dbReference type="GO" id="GO:0000166">
    <property type="term" value="F:nucleotide binding"/>
    <property type="evidence" value="ECO:0007669"/>
    <property type="project" value="InterPro"/>
</dbReference>
<dbReference type="GO" id="GO:0016491">
    <property type="term" value="F:oxidoreductase activity"/>
    <property type="evidence" value="ECO:0007669"/>
    <property type="project" value="TreeGrafter"/>
</dbReference>
<dbReference type="Pfam" id="PF01408">
    <property type="entry name" value="GFO_IDH_MocA"/>
    <property type="match status" value="1"/>
</dbReference>
<dbReference type="InterPro" id="IPR055170">
    <property type="entry name" value="GFO_IDH_MocA-like_dom"/>
</dbReference>
<feature type="domain" description="GFO/IDH/MocA-like oxidoreductase" evidence="3">
    <location>
        <begin position="199"/>
        <end position="344"/>
    </location>
</feature>
<reference evidence="4 5" key="1">
    <citation type="journal article" date="2017" name="Mol. Ecol.">
        <title>Comparative and population genomic landscape of Phellinus noxius: A hypervariable fungus causing root rot in trees.</title>
        <authorList>
            <person name="Chung C.L."/>
            <person name="Lee T.J."/>
            <person name="Akiba M."/>
            <person name="Lee H.H."/>
            <person name="Kuo T.H."/>
            <person name="Liu D."/>
            <person name="Ke H.M."/>
            <person name="Yokoi T."/>
            <person name="Roa M.B."/>
            <person name="Lu M.J."/>
            <person name="Chang Y.Y."/>
            <person name="Ann P.J."/>
            <person name="Tsai J.N."/>
            <person name="Chen C.Y."/>
            <person name="Tzean S.S."/>
            <person name="Ota Y."/>
            <person name="Hattori T."/>
            <person name="Sahashi N."/>
            <person name="Liou R.F."/>
            <person name="Kikuchi T."/>
            <person name="Tsai I.J."/>
        </authorList>
    </citation>
    <scope>NUCLEOTIDE SEQUENCE [LARGE SCALE GENOMIC DNA]</scope>
    <source>
        <strain evidence="4 5">FFPRI411160</strain>
    </source>
</reference>
<gene>
    <name evidence="4" type="ORF">PNOK_0671000</name>
</gene>
<dbReference type="Gene3D" id="3.30.360.10">
    <property type="entry name" value="Dihydrodipicolinate Reductase, domain 2"/>
    <property type="match status" value="1"/>
</dbReference>
<evidence type="ECO:0000259" key="2">
    <source>
        <dbReference type="Pfam" id="PF01408"/>
    </source>
</evidence>
<dbReference type="InterPro" id="IPR036291">
    <property type="entry name" value="NAD(P)-bd_dom_sf"/>
</dbReference>
<dbReference type="InterPro" id="IPR000683">
    <property type="entry name" value="Gfo/Idh/MocA-like_OxRdtase_N"/>
</dbReference>
<evidence type="ECO:0000259" key="3">
    <source>
        <dbReference type="Pfam" id="PF22725"/>
    </source>
</evidence>
<dbReference type="Pfam" id="PF22725">
    <property type="entry name" value="GFO_IDH_MocA_C3"/>
    <property type="match status" value="1"/>
</dbReference>
<comment type="similarity">
    <text evidence="1">Belongs to the Gfo/Idh/MocA family.</text>
</comment>
<dbReference type="GO" id="GO:0006740">
    <property type="term" value="P:NADPH regeneration"/>
    <property type="evidence" value="ECO:0007669"/>
    <property type="project" value="TreeGrafter"/>
</dbReference>
<evidence type="ECO:0000313" key="5">
    <source>
        <dbReference type="Proteomes" id="UP000217199"/>
    </source>
</evidence>
<proteinExistence type="inferred from homology"/>
<keyword evidence="5" id="KW-1185">Reference proteome</keyword>
<comment type="caution">
    <text evidence="4">The sequence shown here is derived from an EMBL/GenBank/DDBJ whole genome shotgun (WGS) entry which is preliminary data.</text>
</comment>
<accession>A0A286UFF5</accession>
<dbReference type="Proteomes" id="UP000217199">
    <property type="component" value="Unassembled WGS sequence"/>
</dbReference>
<dbReference type="GO" id="GO:0005737">
    <property type="term" value="C:cytoplasm"/>
    <property type="evidence" value="ECO:0007669"/>
    <property type="project" value="TreeGrafter"/>
</dbReference>
<organism evidence="4 5">
    <name type="scientific">Pyrrhoderma noxium</name>
    <dbReference type="NCBI Taxonomy" id="2282107"/>
    <lineage>
        <taxon>Eukaryota</taxon>
        <taxon>Fungi</taxon>
        <taxon>Dikarya</taxon>
        <taxon>Basidiomycota</taxon>
        <taxon>Agaricomycotina</taxon>
        <taxon>Agaricomycetes</taxon>
        <taxon>Hymenochaetales</taxon>
        <taxon>Hymenochaetaceae</taxon>
        <taxon>Pyrrhoderma</taxon>
    </lineage>
</organism>
<dbReference type="InParanoid" id="A0A286UFF5"/>
<dbReference type="OrthoDB" id="64915at2759"/>
<sequence>MTTNIALLGAGIFAKEAYIPALFYLLKSKEQKKDLNVSLYAVYSRSRSSAASLAALARKQLGQEDSDGDKGPLIYYDVDESHDAGVTTSASSSNDLDALLKNKNIHAVIIALPITLQPSIIIRALENGKHVLSEKPVAPSVKEGLELIGKYEKEFRPKNLIWRVAENWEAEPAYRRLAQLTSGAGASSSVFSFGEGAIKESEKDKKIGRVQFFRLTAVNYVDLDGKWYKTPWRTIPDYQGGFLLDGGVHSACLLRLFLPSSAQPGEVSAHASLTREHLKPLDTISGVIGCSPVSGQDVASNDQNSNARTHGIFELSFGAPAPSRASADKGGGGSLIITGDKGWVKVESVRVGDKPNYKLTIHSVTKVQEREGDVLEEEESIEVYEAKGVEVEVYAFLKSVAGDITKHSEGYLSTLGSPQEALKDVAIIEACLTSNGRPIDLRKLVGDT</sequence>
<evidence type="ECO:0000313" key="4">
    <source>
        <dbReference type="EMBL" id="PAV18224.1"/>
    </source>
</evidence>
<dbReference type="Gene3D" id="3.40.50.720">
    <property type="entry name" value="NAD(P)-binding Rossmann-like Domain"/>
    <property type="match status" value="1"/>
</dbReference>
<dbReference type="EMBL" id="NBII01000006">
    <property type="protein sequence ID" value="PAV18224.1"/>
    <property type="molecule type" value="Genomic_DNA"/>
</dbReference>
<dbReference type="SUPFAM" id="SSF55347">
    <property type="entry name" value="Glyceraldehyde-3-phosphate dehydrogenase-like, C-terminal domain"/>
    <property type="match status" value="1"/>
</dbReference>
<dbReference type="SUPFAM" id="SSF51735">
    <property type="entry name" value="NAD(P)-binding Rossmann-fold domains"/>
    <property type="match status" value="1"/>
</dbReference>
<evidence type="ECO:0000256" key="1">
    <source>
        <dbReference type="ARBA" id="ARBA00010928"/>
    </source>
</evidence>
<name>A0A286UFF5_9AGAM</name>
<protein>
    <submittedName>
        <fullName evidence="4">Oxidoreductase family</fullName>
    </submittedName>
</protein>
<feature type="domain" description="Gfo/Idh/MocA-like oxidoreductase N-terminal" evidence="2">
    <location>
        <begin position="4"/>
        <end position="149"/>
    </location>
</feature>
<dbReference type="STRING" id="2282107.A0A286UFF5"/>
<dbReference type="AlphaFoldDB" id="A0A286UFF5"/>